<feature type="compositionally biased region" description="Low complexity" evidence="1">
    <location>
        <begin position="179"/>
        <end position="200"/>
    </location>
</feature>
<name>A0ABY4W5C7_9PROT</name>
<feature type="region of interest" description="Disordered" evidence="1">
    <location>
        <begin position="1"/>
        <end position="234"/>
    </location>
</feature>
<keyword evidence="3" id="KW-0969">Cilium</keyword>
<keyword evidence="4" id="KW-1185">Reference proteome</keyword>
<keyword evidence="3" id="KW-0282">Flagellum</keyword>
<feature type="compositionally biased region" description="Basic and acidic residues" evidence="1">
    <location>
        <begin position="62"/>
        <end position="78"/>
    </location>
</feature>
<dbReference type="GO" id="GO:0016787">
    <property type="term" value="F:hydrolase activity"/>
    <property type="evidence" value="ECO:0007669"/>
    <property type="project" value="UniProtKB-KW"/>
</dbReference>
<feature type="region of interest" description="Disordered" evidence="1">
    <location>
        <begin position="453"/>
        <end position="506"/>
    </location>
</feature>
<sequence length="506" mass="51557">MDVGQIIGATSTANRHGPDLREEDHDDFSNYLEDRAAPYEAPVKPAAATDKAPQSSTADPAAKGEDPVTEGENVRAVKSEPAPVEDQPAKPEMATESPAKETSSAAVNAASGKTTTPLHAPQAVLPVSPAEATANPAIVPAGTAPQTGVPANESASVKKDQQAPVAAEKSPLLSPAKDNVAAQAANQTANQVAAPVVAQATSSTKKTGPSTDGNKVTPSAASENVATVKPAPTDALEKIRTEATNRMSEKDILSSKVAELLQEGKGKISLASNGAAKSFQSTLASSTNLVTAATADATTTPFGMTVQTGAVNGEIPLAQTVAGTSQVQAAMPGDTAQSLSPTPPAAAVQGVDATAINSTSQASNAARIAGQTPVAEQVSLQISNAVKEGVDRIKISLHPSELGRVDVKLEIGQDGRVLAAIAVDKQETLDLLQRDSRSLEKALQDAGFETGSGSLNFGLSKDGQEQPMDFAGSDPSLPQLMESDDLPPVAPSRMTADGNGNLDIQV</sequence>
<feature type="compositionally biased region" description="Polar residues" evidence="1">
    <location>
        <begin position="100"/>
        <end position="117"/>
    </location>
</feature>
<dbReference type="Pfam" id="PF02120">
    <property type="entry name" value="Flg_hook"/>
    <property type="match status" value="1"/>
</dbReference>
<accession>A0ABY4W5C7</accession>
<proteinExistence type="predicted"/>
<keyword evidence="3" id="KW-0966">Cell projection</keyword>
<reference evidence="3" key="1">
    <citation type="submission" date="2022-06" db="EMBL/GenBank/DDBJ databases">
        <title>Sneathiella actinostolidae sp. nov., isolated from a sea anemonein the Western Pacific Ocean.</title>
        <authorList>
            <person name="Wei M.J."/>
        </authorList>
    </citation>
    <scope>NUCLEOTIDE SEQUENCE</scope>
    <source>
        <strain evidence="3">PHK-P5</strain>
    </source>
</reference>
<dbReference type="Gene3D" id="3.30.750.140">
    <property type="match status" value="1"/>
</dbReference>
<gene>
    <name evidence="3" type="ORF">NBZ79_15140</name>
</gene>
<organism evidence="3 4">
    <name type="scientific">Sneathiella marina</name>
    <dbReference type="NCBI Taxonomy" id="2950108"/>
    <lineage>
        <taxon>Bacteria</taxon>
        <taxon>Pseudomonadati</taxon>
        <taxon>Pseudomonadota</taxon>
        <taxon>Alphaproteobacteria</taxon>
        <taxon>Sneathiellales</taxon>
        <taxon>Sneathiellaceae</taxon>
        <taxon>Sneathiella</taxon>
    </lineage>
</organism>
<feature type="compositionally biased region" description="Polar residues" evidence="1">
    <location>
        <begin position="201"/>
        <end position="225"/>
    </location>
</feature>
<dbReference type="EMBL" id="CP098747">
    <property type="protein sequence ID" value="USG60499.1"/>
    <property type="molecule type" value="Genomic_DNA"/>
</dbReference>
<dbReference type="InterPro" id="IPR021136">
    <property type="entry name" value="Flagellar_hook_control-like_C"/>
</dbReference>
<dbReference type="CDD" id="cd17470">
    <property type="entry name" value="T3SS_Flik_C"/>
    <property type="match status" value="1"/>
</dbReference>
<evidence type="ECO:0000313" key="3">
    <source>
        <dbReference type="EMBL" id="USG60499.1"/>
    </source>
</evidence>
<evidence type="ECO:0000313" key="4">
    <source>
        <dbReference type="Proteomes" id="UP001056291"/>
    </source>
</evidence>
<protein>
    <submittedName>
        <fullName evidence="3">Flagellar hook-length control protein FliK</fullName>
    </submittedName>
</protein>
<evidence type="ECO:0000256" key="1">
    <source>
        <dbReference type="SAM" id="MobiDB-lite"/>
    </source>
</evidence>
<dbReference type="RefSeq" id="WP_251933380.1">
    <property type="nucleotide sequence ID" value="NZ_CP098747.1"/>
</dbReference>
<dbReference type="InterPro" id="IPR038610">
    <property type="entry name" value="FliK-like_C_sf"/>
</dbReference>
<evidence type="ECO:0000259" key="2">
    <source>
        <dbReference type="Pfam" id="PF02120"/>
    </source>
</evidence>
<keyword evidence="3" id="KW-0378">Hydrolase</keyword>
<dbReference type="Proteomes" id="UP001056291">
    <property type="component" value="Chromosome"/>
</dbReference>
<feature type="domain" description="Flagellar hook-length control protein-like C-terminal" evidence="2">
    <location>
        <begin position="383"/>
        <end position="458"/>
    </location>
</feature>